<keyword evidence="6" id="KW-0804">Transcription</keyword>
<dbReference type="Pfam" id="PF00486">
    <property type="entry name" value="Trans_reg_C"/>
    <property type="match status" value="1"/>
</dbReference>
<dbReference type="RefSeq" id="WP_113903811.1">
    <property type="nucleotide sequence ID" value="NZ_QNSB01000004.1"/>
</dbReference>
<dbReference type="GO" id="GO:0005829">
    <property type="term" value="C:cytosol"/>
    <property type="evidence" value="ECO:0007669"/>
    <property type="project" value="TreeGrafter"/>
</dbReference>
<dbReference type="SMART" id="SM00862">
    <property type="entry name" value="Trans_reg_C"/>
    <property type="match status" value="1"/>
</dbReference>
<dbReference type="Proteomes" id="UP000253509">
    <property type="component" value="Unassembled WGS sequence"/>
</dbReference>
<evidence type="ECO:0000313" key="10">
    <source>
        <dbReference type="EMBL" id="RBP72274.1"/>
    </source>
</evidence>
<name>A0A366IJH2_9MICO</name>
<dbReference type="GO" id="GO:0032993">
    <property type="term" value="C:protein-DNA complex"/>
    <property type="evidence" value="ECO:0007669"/>
    <property type="project" value="TreeGrafter"/>
</dbReference>
<feature type="region of interest" description="Disordered" evidence="8">
    <location>
        <begin position="291"/>
        <end position="334"/>
    </location>
</feature>
<dbReference type="SUPFAM" id="SSF46894">
    <property type="entry name" value="C-terminal effector domain of the bipartite response regulators"/>
    <property type="match status" value="1"/>
</dbReference>
<keyword evidence="2" id="KW-0902">Two-component regulatory system</keyword>
<comment type="caution">
    <text evidence="10">The sequence shown here is derived from an EMBL/GenBank/DDBJ whole genome shotgun (WGS) entry which is preliminary data.</text>
</comment>
<dbReference type="InterPro" id="IPR016032">
    <property type="entry name" value="Sig_transdc_resp-reg_C-effctor"/>
</dbReference>
<evidence type="ECO:0000256" key="8">
    <source>
        <dbReference type="SAM" id="MobiDB-lite"/>
    </source>
</evidence>
<proteinExistence type="predicted"/>
<dbReference type="PANTHER" id="PTHR48111:SF16">
    <property type="entry name" value="TRANSCRIPTIONAL REGULATORY PROTEIN GLNR"/>
    <property type="match status" value="1"/>
</dbReference>
<dbReference type="Gene3D" id="3.40.50.2300">
    <property type="match status" value="1"/>
</dbReference>
<dbReference type="Gene3D" id="1.10.10.10">
    <property type="entry name" value="Winged helix-like DNA-binding domain superfamily/Winged helix DNA-binding domain"/>
    <property type="match status" value="1"/>
</dbReference>
<accession>A0A366IJH2</accession>
<evidence type="ECO:0000256" key="5">
    <source>
        <dbReference type="ARBA" id="ARBA00023159"/>
    </source>
</evidence>
<dbReference type="GO" id="GO:0000156">
    <property type="term" value="F:phosphorelay response regulator activity"/>
    <property type="evidence" value="ECO:0007669"/>
    <property type="project" value="TreeGrafter"/>
</dbReference>
<evidence type="ECO:0000256" key="6">
    <source>
        <dbReference type="ARBA" id="ARBA00023163"/>
    </source>
</evidence>
<feature type="domain" description="OmpR/PhoB-type" evidence="9">
    <location>
        <begin position="190"/>
        <end position="287"/>
    </location>
</feature>
<reference evidence="10 11" key="1">
    <citation type="submission" date="2018-06" db="EMBL/GenBank/DDBJ databases">
        <title>Freshwater and sediment microbial communities from various areas in North America, analyzing microbe dynamics in response to fracking.</title>
        <authorList>
            <person name="Lamendella R."/>
        </authorList>
    </citation>
    <scope>NUCLEOTIDE SEQUENCE [LARGE SCALE GENOMIC DNA]</scope>
    <source>
        <strain evidence="10 11">3b_TX</strain>
    </source>
</reference>
<dbReference type="FunFam" id="1.10.10.10:FF:000216">
    <property type="entry name" value="DNA-binding response regulator"/>
    <property type="match status" value="1"/>
</dbReference>
<sequence length="334" mass="34424">MRILLICPDSPADSPHSLRSLDYLGHQIETLSLAQVASAGSSSTAAANRSEPAVRAEPVTVPEADVVVVDAGADLSLAPRIAAVLAAAGIDLPIVVVLGEGGLAAASAKWNVADIILTTAGPGEVEARLRLARDRRRAALVASAPGASSGSAGWTATSRSGTARTGSGATWAGTAGEAWPGDPHGGGHDPAVVVIGTLRIDETAFTADLGGRSLDLTYREFALLKFFASHPERVFTRDEILLSVWGDDYYGGTRTVDVHVRRLRAKLGKDLENAIHTVRNVGYRFSPDTVAEADEDTPAGTPGSTVAGVDGRTSAEADGSAAGATEDIDNEEQA</sequence>
<dbReference type="InterPro" id="IPR036388">
    <property type="entry name" value="WH-like_DNA-bd_sf"/>
</dbReference>
<feature type="DNA-binding region" description="OmpR/PhoB-type" evidence="7">
    <location>
        <begin position="190"/>
        <end position="287"/>
    </location>
</feature>
<dbReference type="AlphaFoldDB" id="A0A366IJH2"/>
<evidence type="ECO:0000256" key="7">
    <source>
        <dbReference type="PROSITE-ProRule" id="PRU01091"/>
    </source>
</evidence>
<keyword evidence="5" id="KW-0010">Activator</keyword>
<evidence type="ECO:0000256" key="4">
    <source>
        <dbReference type="ARBA" id="ARBA00023125"/>
    </source>
</evidence>
<evidence type="ECO:0000256" key="1">
    <source>
        <dbReference type="ARBA" id="ARBA00022553"/>
    </source>
</evidence>
<dbReference type="InterPro" id="IPR001867">
    <property type="entry name" value="OmpR/PhoB-type_DNA-bd"/>
</dbReference>
<evidence type="ECO:0000259" key="9">
    <source>
        <dbReference type="PROSITE" id="PS51755"/>
    </source>
</evidence>
<evidence type="ECO:0000313" key="11">
    <source>
        <dbReference type="Proteomes" id="UP000253509"/>
    </source>
</evidence>
<dbReference type="PROSITE" id="PS51755">
    <property type="entry name" value="OMPR_PHOB"/>
    <property type="match status" value="1"/>
</dbReference>
<dbReference type="InterPro" id="IPR049170">
    <property type="entry name" value="GlnR_N"/>
</dbReference>
<gene>
    <name evidence="10" type="ORF">DFO65_104231</name>
</gene>
<keyword evidence="11" id="KW-1185">Reference proteome</keyword>
<organism evidence="10 11">
    <name type="scientific">Brevibacterium celere</name>
    <dbReference type="NCBI Taxonomy" id="225845"/>
    <lineage>
        <taxon>Bacteria</taxon>
        <taxon>Bacillati</taxon>
        <taxon>Actinomycetota</taxon>
        <taxon>Actinomycetes</taxon>
        <taxon>Micrococcales</taxon>
        <taxon>Brevibacteriaceae</taxon>
        <taxon>Brevibacterium</taxon>
    </lineage>
</organism>
<keyword evidence="4 7" id="KW-0238">DNA-binding</keyword>
<evidence type="ECO:0000256" key="3">
    <source>
        <dbReference type="ARBA" id="ARBA00023015"/>
    </source>
</evidence>
<dbReference type="EMBL" id="QNSB01000004">
    <property type="protein sequence ID" value="RBP72274.1"/>
    <property type="molecule type" value="Genomic_DNA"/>
</dbReference>
<dbReference type="GO" id="GO:0000976">
    <property type="term" value="F:transcription cis-regulatory region binding"/>
    <property type="evidence" value="ECO:0007669"/>
    <property type="project" value="TreeGrafter"/>
</dbReference>
<evidence type="ECO:0000256" key="2">
    <source>
        <dbReference type="ARBA" id="ARBA00023012"/>
    </source>
</evidence>
<keyword evidence="3" id="KW-0805">Transcription regulation</keyword>
<protein>
    <submittedName>
        <fullName evidence="10">Transcriptional regulator</fullName>
    </submittedName>
</protein>
<feature type="region of interest" description="Disordered" evidence="8">
    <location>
        <begin position="147"/>
        <end position="168"/>
    </location>
</feature>
<dbReference type="InterPro" id="IPR039420">
    <property type="entry name" value="WalR-like"/>
</dbReference>
<dbReference type="CDD" id="cd00383">
    <property type="entry name" value="trans_reg_C"/>
    <property type="match status" value="1"/>
</dbReference>
<dbReference type="PANTHER" id="PTHR48111">
    <property type="entry name" value="REGULATOR OF RPOS"/>
    <property type="match status" value="1"/>
</dbReference>
<dbReference type="Pfam" id="PF21695">
    <property type="entry name" value="GlnR_1st"/>
    <property type="match status" value="1"/>
</dbReference>
<keyword evidence="1" id="KW-0597">Phosphoprotein</keyword>
<dbReference type="GO" id="GO:0006355">
    <property type="term" value="P:regulation of DNA-templated transcription"/>
    <property type="evidence" value="ECO:0007669"/>
    <property type="project" value="InterPro"/>
</dbReference>